<dbReference type="AlphaFoldDB" id="A0A0F9LKI8"/>
<dbReference type="EMBL" id="LAZR01007064">
    <property type="protein sequence ID" value="KKM87716.1"/>
    <property type="molecule type" value="Genomic_DNA"/>
</dbReference>
<reference evidence="1" key="1">
    <citation type="journal article" date="2015" name="Nature">
        <title>Complex archaea that bridge the gap between prokaryotes and eukaryotes.</title>
        <authorList>
            <person name="Spang A."/>
            <person name="Saw J.H."/>
            <person name="Jorgensen S.L."/>
            <person name="Zaremba-Niedzwiedzka K."/>
            <person name="Martijn J."/>
            <person name="Lind A.E."/>
            <person name="van Eijk R."/>
            <person name="Schleper C."/>
            <person name="Guy L."/>
            <person name="Ettema T.J."/>
        </authorList>
    </citation>
    <scope>NUCLEOTIDE SEQUENCE</scope>
</reference>
<evidence type="ECO:0000313" key="1">
    <source>
        <dbReference type="EMBL" id="KKM87716.1"/>
    </source>
</evidence>
<accession>A0A0F9LKI8</accession>
<feature type="non-terminal residue" evidence="1">
    <location>
        <position position="32"/>
    </location>
</feature>
<protein>
    <submittedName>
        <fullName evidence="1">Uncharacterized protein</fullName>
    </submittedName>
</protein>
<comment type="caution">
    <text evidence="1">The sequence shown here is derived from an EMBL/GenBank/DDBJ whole genome shotgun (WGS) entry which is preliminary data.</text>
</comment>
<proteinExistence type="predicted"/>
<gene>
    <name evidence="1" type="ORF">LCGC14_1266210</name>
</gene>
<name>A0A0F9LKI8_9ZZZZ</name>
<sequence>MIVKYSAKWLPHLKEISVNSFPHPTIDWSTIK</sequence>
<organism evidence="1">
    <name type="scientific">marine sediment metagenome</name>
    <dbReference type="NCBI Taxonomy" id="412755"/>
    <lineage>
        <taxon>unclassified sequences</taxon>
        <taxon>metagenomes</taxon>
        <taxon>ecological metagenomes</taxon>
    </lineage>
</organism>